<evidence type="ECO:0000256" key="1">
    <source>
        <dbReference type="ARBA" id="ARBA00022553"/>
    </source>
</evidence>
<evidence type="ECO:0000259" key="5">
    <source>
        <dbReference type="PROSITE" id="PS51755"/>
    </source>
</evidence>
<accession>A0ABX1SFT8</accession>
<dbReference type="PANTHER" id="PTHR48111:SF40">
    <property type="entry name" value="PHOSPHATE REGULON TRANSCRIPTIONAL REGULATORY PROTEIN PHOB"/>
    <property type="match status" value="1"/>
</dbReference>
<proteinExistence type="predicted"/>
<keyword evidence="3 4" id="KW-0238">DNA-binding</keyword>
<name>A0ABX1SFT8_9PSEU</name>
<evidence type="ECO:0000256" key="2">
    <source>
        <dbReference type="ARBA" id="ARBA00023012"/>
    </source>
</evidence>
<dbReference type="RefSeq" id="WP_169383152.1">
    <property type="nucleotide sequence ID" value="NZ_JAAXLA010000040.1"/>
</dbReference>
<keyword evidence="2" id="KW-0902">Two-component regulatory system</keyword>
<reference evidence="6 7" key="1">
    <citation type="submission" date="2020-04" db="EMBL/GenBank/DDBJ databases">
        <authorList>
            <person name="Klaysubun C."/>
            <person name="Duangmal K."/>
            <person name="Lipun K."/>
        </authorList>
    </citation>
    <scope>NUCLEOTIDE SEQUENCE [LARGE SCALE GENOMIC DNA]</scope>
    <source>
        <strain evidence="6 7">K10HN5</strain>
    </source>
</reference>
<evidence type="ECO:0000256" key="4">
    <source>
        <dbReference type="PROSITE-ProRule" id="PRU01091"/>
    </source>
</evidence>
<evidence type="ECO:0000256" key="3">
    <source>
        <dbReference type="ARBA" id="ARBA00023125"/>
    </source>
</evidence>
<dbReference type="InterPro" id="IPR039420">
    <property type="entry name" value="WalR-like"/>
</dbReference>
<comment type="caution">
    <text evidence="6">The sequence shown here is derived from an EMBL/GenBank/DDBJ whole genome shotgun (WGS) entry which is preliminary data.</text>
</comment>
<feature type="DNA-binding region" description="OmpR/PhoB-type" evidence="4">
    <location>
        <begin position="28"/>
        <end position="126"/>
    </location>
</feature>
<dbReference type="Proteomes" id="UP000820669">
    <property type="component" value="Unassembled WGS sequence"/>
</dbReference>
<dbReference type="Gene3D" id="1.10.10.10">
    <property type="entry name" value="Winged helix-like DNA-binding domain superfamily/Winged helix DNA-binding domain"/>
    <property type="match status" value="1"/>
</dbReference>
<feature type="domain" description="OmpR/PhoB-type" evidence="5">
    <location>
        <begin position="28"/>
        <end position="126"/>
    </location>
</feature>
<sequence length="130" mass="14947">MSASDRHFVHEPPTIRYLAVYPQTLGHLRFIAIGDVELQVDGHQLFVRGAPVNLPHKEFLLLRQLMGNAGRVVSRRELLDAAWGPRTADRKYLEVHIRRLRCRIEENPDSPTHIRTVRGVGYVFDFPPDS</sequence>
<dbReference type="PROSITE" id="PS51755">
    <property type="entry name" value="OMPR_PHOB"/>
    <property type="match status" value="1"/>
</dbReference>
<keyword evidence="1" id="KW-0597">Phosphoprotein</keyword>
<keyword evidence="7" id="KW-1185">Reference proteome</keyword>
<evidence type="ECO:0000313" key="6">
    <source>
        <dbReference type="EMBL" id="NMH99667.1"/>
    </source>
</evidence>
<protein>
    <submittedName>
        <fullName evidence="6">Winged helix-turn-helix transcriptional regulator</fullName>
    </submittedName>
</protein>
<dbReference type="InterPro" id="IPR001867">
    <property type="entry name" value="OmpR/PhoB-type_DNA-bd"/>
</dbReference>
<organism evidence="6 7">
    <name type="scientific">Pseudonocardia acidicola</name>
    <dbReference type="NCBI Taxonomy" id="2724939"/>
    <lineage>
        <taxon>Bacteria</taxon>
        <taxon>Bacillati</taxon>
        <taxon>Actinomycetota</taxon>
        <taxon>Actinomycetes</taxon>
        <taxon>Pseudonocardiales</taxon>
        <taxon>Pseudonocardiaceae</taxon>
        <taxon>Pseudonocardia</taxon>
    </lineage>
</organism>
<dbReference type="SMART" id="SM00862">
    <property type="entry name" value="Trans_reg_C"/>
    <property type="match status" value="1"/>
</dbReference>
<evidence type="ECO:0000313" key="7">
    <source>
        <dbReference type="Proteomes" id="UP000820669"/>
    </source>
</evidence>
<dbReference type="EMBL" id="JAAXLA010000040">
    <property type="protein sequence ID" value="NMH99667.1"/>
    <property type="molecule type" value="Genomic_DNA"/>
</dbReference>
<gene>
    <name evidence="6" type="ORF">HF526_20450</name>
</gene>
<dbReference type="SUPFAM" id="SSF46894">
    <property type="entry name" value="C-terminal effector domain of the bipartite response regulators"/>
    <property type="match status" value="1"/>
</dbReference>
<dbReference type="Pfam" id="PF00486">
    <property type="entry name" value="Trans_reg_C"/>
    <property type="match status" value="1"/>
</dbReference>
<dbReference type="CDD" id="cd00383">
    <property type="entry name" value="trans_reg_C"/>
    <property type="match status" value="1"/>
</dbReference>
<dbReference type="InterPro" id="IPR036388">
    <property type="entry name" value="WH-like_DNA-bd_sf"/>
</dbReference>
<dbReference type="InterPro" id="IPR016032">
    <property type="entry name" value="Sig_transdc_resp-reg_C-effctor"/>
</dbReference>
<dbReference type="PANTHER" id="PTHR48111">
    <property type="entry name" value="REGULATOR OF RPOS"/>
    <property type="match status" value="1"/>
</dbReference>